<dbReference type="Proteomes" id="UP001596189">
    <property type="component" value="Unassembled WGS sequence"/>
</dbReference>
<protein>
    <recommendedName>
        <fullName evidence="6">WD40 repeat domain-containing protein</fullName>
    </recommendedName>
</protein>
<feature type="region of interest" description="Disordered" evidence="1">
    <location>
        <begin position="251"/>
        <end position="336"/>
    </location>
</feature>
<feature type="compositionally biased region" description="Low complexity" evidence="1">
    <location>
        <begin position="288"/>
        <end position="311"/>
    </location>
</feature>
<gene>
    <name evidence="4" type="ORF">ACFQDO_05550</name>
</gene>
<evidence type="ECO:0000256" key="1">
    <source>
        <dbReference type="SAM" id="MobiDB-lite"/>
    </source>
</evidence>
<keyword evidence="2" id="KW-0812">Transmembrane</keyword>
<feature type="signal peptide" evidence="3">
    <location>
        <begin position="1"/>
        <end position="24"/>
    </location>
</feature>
<organism evidence="4 5">
    <name type="scientific">Angustibacter luteus</name>
    <dbReference type="NCBI Taxonomy" id="658456"/>
    <lineage>
        <taxon>Bacteria</taxon>
        <taxon>Bacillati</taxon>
        <taxon>Actinomycetota</taxon>
        <taxon>Actinomycetes</taxon>
        <taxon>Kineosporiales</taxon>
        <taxon>Kineosporiaceae</taxon>
    </lineage>
</organism>
<evidence type="ECO:0000256" key="3">
    <source>
        <dbReference type="SAM" id="SignalP"/>
    </source>
</evidence>
<accession>A0ABW1JBE8</accession>
<proteinExistence type="predicted"/>
<keyword evidence="5" id="KW-1185">Reference proteome</keyword>
<evidence type="ECO:0008006" key="6">
    <source>
        <dbReference type="Google" id="ProtNLM"/>
    </source>
</evidence>
<feature type="chain" id="PRO_5045260281" description="WD40 repeat domain-containing protein" evidence="3">
    <location>
        <begin position="25"/>
        <end position="368"/>
    </location>
</feature>
<dbReference type="EMBL" id="JBHSRD010000003">
    <property type="protein sequence ID" value="MFC6006591.1"/>
    <property type="molecule type" value="Genomic_DNA"/>
</dbReference>
<keyword evidence="3" id="KW-0732">Signal</keyword>
<evidence type="ECO:0000313" key="5">
    <source>
        <dbReference type="Proteomes" id="UP001596189"/>
    </source>
</evidence>
<name>A0ABW1JBE8_9ACTN</name>
<reference evidence="5" key="1">
    <citation type="journal article" date="2019" name="Int. J. Syst. Evol. Microbiol.">
        <title>The Global Catalogue of Microorganisms (GCM) 10K type strain sequencing project: providing services to taxonomists for standard genome sequencing and annotation.</title>
        <authorList>
            <consortium name="The Broad Institute Genomics Platform"/>
            <consortium name="The Broad Institute Genome Sequencing Center for Infectious Disease"/>
            <person name="Wu L."/>
            <person name="Ma J."/>
        </authorList>
    </citation>
    <scope>NUCLEOTIDE SEQUENCE [LARGE SCALE GENOMIC DNA]</scope>
    <source>
        <strain evidence="5">KACC 14249</strain>
    </source>
</reference>
<sequence length="368" mass="38226">MRLARPALLLAVAGVLLPVVSAAAAVPGASSAAPRKVTTVSDPRITENSGLAVSPTHADLVWTVNDSGSGPVVYGVSTRTGRTRAALRMADVDARDMEALAAGRDGAGRSWLWIGDIGDNRTVRESVVLRLFREPAQVRSQDVAVTSLRVRYQHGPADAETLVWLPDGRLLIVTKAFLSSRVYQVPAVAVRRALAGHDVTEPVVAQQVGTIPQTLATDGSALPDGRFVVRGYESATIWSWVDGTLVADAPVTLPDQPQGEGIGVERSGRTALVSSEGEREPLYRVTLPAAGASDPTSSTSPTSPTASPGASNGTGAPRDEPMGAGAPSDDSGTQWGAPAAFVGGIAAGLLVVLTLAVRGARRRSRRTR</sequence>
<dbReference type="SUPFAM" id="SSF50956">
    <property type="entry name" value="Thermostable phytase (3-phytase)"/>
    <property type="match status" value="1"/>
</dbReference>
<dbReference type="RefSeq" id="WP_345718071.1">
    <property type="nucleotide sequence ID" value="NZ_BAABFP010000008.1"/>
</dbReference>
<comment type="caution">
    <text evidence="4">The sequence shown here is derived from an EMBL/GenBank/DDBJ whole genome shotgun (WGS) entry which is preliminary data.</text>
</comment>
<evidence type="ECO:0000313" key="4">
    <source>
        <dbReference type="EMBL" id="MFC6006591.1"/>
    </source>
</evidence>
<keyword evidence="2" id="KW-1133">Transmembrane helix</keyword>
<feature type="transmembrane region" description="Helical" evidence="2">
    <location>
        <begin position="335"/>
        <end position="357"/>
    </location>
</feature>
<keyword evidence="2" id="KW-0472">Membrane</keyword>
<evidence type="ECO:0000256" key="2">
    <source>
        <dbReference type="SAM" id="Phobius"/>
    </source>
</evidence>